<reference evidence="2 3" key="1">
    <citation type="journal article" date="2013" name="Fungal Biol.">
        <title>Analysis of microsatellite markers in the genome of the plant pathogen Ceratocystis fimbriata.</title>
        <authorList>
            <person name="Simpson M.C."/>
            <person name="Wilken P.M."/>
            <person name="Coetzee M.P."/>
            <person name="Wingfield M.J."/>
            <person name="Wingfield B.D."/>
        </authorList>
    </citation>
    <scope>NUCLEOTIDE SEQUENCE [LARGE SCALE GENOMIC DNA]</scope>
    <source>
        <strain evidence="2 3">CBS 114723</strain>
    </source>
</reference>
<evidence type="ECO:0000256" key="1">
    <source>
        <dbReference type="SAM" id="MobiDB-lite"/>
    </source>
</evidence>
<sequence>MSSPHKTPFPASIASSWLSLVPPSKRWETASEGQKPMAWSLLLPGLRLGLATGRKDDPRNAGHPRNSSASVPAVVDRIENAPSDRPAIAGPPPRSSHRKDDP</sequence>
<evidence type="ECO:0000313" key="2">
    <source>
        <dbReference type="EMBL" id="PHH52526.1"/>
    </source>
</evidence>
<gene>
    <name evidence="2" type="ORF">CFIMG_002912RA</name>
</gene>
<accession>A0A2C5X324</accession>
<dbReference type="EMBL" id="APWK03000065">
    <property type="protein sequence ID" value="PHH52526.1"/>
    <property type="molecule type" value="Genomic_DNA"/>
</dbReference>
<keyword evidence="3" id="KW-1185">Reference proteome</keyword>
<feature type="region of interest" description="Disordered" evidence="1">
    <location>
        <begin position="50"/>
        <end position="102"/>
    </location>
</feature>
<dbReference type="AlphaFoldDB" id="A0A2C5X324"/>
<evidence type="ECO:0000313" key="3">
    <source>
        <dbReference type="Proteomes" id="UP000222788"/>
    </source>
</evidence>
<protein>
    <submittedName>
        <fullName evidence="2">Uncharacterized protein</fullName>
    </submittedName>
</protein>
<reference evidence="2 3" key="2">
    <citation type="journal article" date="2013" name="IMA Fungus">
        <title>IMA Genome-F 1: Ceratocystis fimbriata: Draft nuclear genome sequence for the plant pathogen, Ceratocystis fimbriata.</title>
        <authorList>
            <person name="Wilken P.M."/>
            <person name="Steenkamp E.T."/>
            <person name="Wingfield M.J."/>
            <person name="de Beer Z.W."/>
            <person name="Wingfield B.D."/>
        </authorList>
    </citation>
    <scope>NUCLEOTIDE SEQUENCE [LARGE SCALE GENOMIC DNA]</scope>
    <source>
        <strain evidence="2 3">CBS 114723</strain>
    </source>
</reference>
<organism evidence="2 3">
    <name type="scientific">Ceratocystis fimbriata CBS 114723</name>
    <dbReference type="NCBI Taxonomy" id="1035309"/>
    <lineage>
        <taxon>Eukaryota</taxon>
        <taxon>Fungi</taxon>
        <taxon>Dikarya</taxon>
        <taxon>Ascomycota</taxon>
        <taxon>Pezizomycotina</taxon>
        <taxon>Sordariomycetes</taxon>
        <taxon>Hypocreomycetidae</taxon>
        <taxon>Microascales</taxon>
        <taxon>Ceratocystidaceae</taxon>
        <taxon>Ceratocystis</taxon>
    </lineage>
</organism>
<comment type="caution">
    <text evidence="2">The sequence shown here is derived from an EMBL/GenBank/DDBJ whole genome shotgun (WGS) entry which is preliminary data.</text>
</comment>
<proteinExistence type="predicted"/>
<dbReference type="Proteomes" id="UP000222788">
    <property type="component" value="Unassembled WGS sequence"/>
</dbReference>
<name>A0A2C5X324_9PEZI</name>